<evidence type="ECO:0000313" key="3">
    <source>
        <dbReference type="Proteomes" id="UP000054279"/>
    </source>
</evidence>
<name>A0A0C9U9F4_SPHS4</name>
<dbReference type="EMBL" id="KN837150">
    <property type="protein sequence ID" value="KIJ39703.1"/>
    <property type="molecule type" value="Genomic_DNA"/>
</dbReference>
<accession>A0A0C9U9F4</accession>
<sequence>MEEKVSLCFMYSCNQATKQIGAVRKPKVSRHKGVPECDVAEDPAQMKHAQSEAEEDSFLVRRKLPPAFRGDFLKWRNNFTLRQDALDWESERASTMGCDVAMAARFIEATEVDEAVTLGAQLDLSAPHSSNEIDIGELWDVLMQPHETMPTISAFRGVKDWTNVYDTVLERGRGLLRRILNHPTDALRARLKVGGNLGIFPALRCMEWMRRRLTLRDPDSTYSEMLHALLQECDLVLAQEQWRRWAITSFALPMHHVGWNQARGAVLLNAWLLWMEFMMRTKPDGYHWFTSRWQLTMPGLVDEISKDAQLRERNVEPEHLCVRYPSSNWTLSTVIKEVKAWCQSMDEGTFNNGSVVERFLWTYSVHMMSGMGQGEEAWCIEATTKGCEWLMKAAETLEADILLKRAVVCRSVPAASEQAMSKPATVEGIAWCGSVNTALPELKNRLPSVDIDGGLDTGETQVIMAACRSMAHTKPESRAEGSPQKIRTSSRLKPASSNLPTKPLSTAKGVSKDKPKYRSKGKVAQRAMLTRGMRGEGLSRALGDVAEEVETTLN</sequence>
<feature type="region of interest" description="Disordered" evidence="1">
    <location>
        <begin position="470"/>
        <end position="542"/>
    </location>
</feature>
<dbReference type="AlphaFoldDB" id="A0A0C9U9F4"/>
<feature type="compositionally biased region" description="Polar residues" evidence="1">
    <location>
        <begin position="485"/>
        <end position="504"/>
    </location>
</feature>
<organism evidence="2 3">
    <name type="scientific">Sphaerobolus stellatus (strain SS14)</name>
    <dbReference type="NCBI Taxonomy" id="990650"/>
    <lineage>
        <taxon>Eukaryota</taxon>
        <taxon>Fungi</taxon>
        <taxon>Dikarya</taxon>
        <taxon>Basidiomycota</taxon>
        <taxon>Agaricomycotina</taxon>
        <taxon>Agaricomycetes</taxon>
        <taxon>Phallomycetidae</taxon>
        <taxon>Geastrales</taxon>
        <taxon>Sphaerobolaceae</taxon>
        <taxon>Sphaerobolus</taxon>
    </lineage>
</organism>
<keyword evidence="3" id="KW-1185">Reference proteome</keyword>
<evidence type="ECO:0000256" key="1">
    <source>
        <dbReference type="SAM" id="MobiDB-lite"/>
    </source>
</evidence>
<protein>
    <submittedName>
        <fullName evidence="2">Unplaced genomic scaffold SPHSTscaffold_75, whole genome shotgun sequence</fullName>
    </submittedName>
</protein>
<dbReference type="HOGENOM" id="CLU_036232_0_0_1"/>
<gene>
    <name evidence="2" type="ORF">M422DRAFT_257527</name>
</gene>
<evidence type="ECO:0000313" key="2">
    <source>
        <dbReference type="EMBL" id="KIJ39703.1"/>
    </source>
</evidence>
<dbReference type="Proteomes" id="UP000054279">
    <property type="component" value="Unassembled WGS sequence"/>
</dbReference>
<proteinExistence type="predicted"/>
<reference evidence="2 3" key="1">
    <citation type="submission" date="2014-06" db="EMBL/GenBank/DDBJ databases">
        <title>Evolutionary Origins and Diversification of the Mycorrhizal Mutualists.</title>
        <authorList>
            <consortium name="DOE Joint Genome Institute"/>
            <consortium name="Mycorrhizal Genomics Consortium"/>
            <person name="Kohler A."/>
            <person name="Kuo A."/>
            <person name="Nagy L.G."/>
            <person name="Floudas D."/>
            <person name="Copeland A."/>
            <person name="Barry K.W."/>
            <person name="Cichocki N."/>
            <person name="Veneault-Fourrey C."/>
            <person name="LaButti K."/>
            <person name="Lindquist E.A."/>
            <person name="Lipzen A."/>
            <person name="Lundell T."/>
            <person name="Morin E."/>
            <person name="Murat C."/>
            <person name="Riley R."/>
            <person name="Ohm R."/>
            <person name="Sun H."/>
            <person name="Tunlid A."/>
            <person name="Henrissat B."/>
            <person name="Grigoriev I.V."/>
            <person name="Hibbett D.S."/>
            <person name="Martin F."/>
        </authorList>
    </citation>
    <scope>NUCLEOTIDE SEQUENCE [LARGE SCALE GENOMIC DNA]</scope>
    <source>
        <strain evidence="2 3">SS14</strain>
    </source>
</reference>